<dbReference type="GO" id="GO:0006508">
    <property type="term" value="P:proteolysis"/>
    <property type="evidence" value="ECO:0007669"/>
    <property type="project" value="UniProtKB-KW"/>
</dbReference>
<dbReference type="EMBL" id="CAADFF010000028">
    <property type="protein sequence ID" value="VFJ91699.1"/>
    <property type="molecule type" value="Genomic_DNA"/>
</dbReference>
<gene>
    <name evidence="1" type="ORF">BECKLFY1418B_GA0070995_10287</name>
</gene>
<dbReference type="Gene3D" id="2.40.70.10">
    <property type="entry name" value="Acid Proteases"/>
    <property type="match status" value="1"/>
</dbReference>
<dbReference type="GO" id="GO:0008233">
    <property type="term" value="F:peptidase activity"/>
    <property type="evidence" value="ECO:0007669"/>
    <property type="project" value="UniProtKB-KW"/>
</dbReference>
<evidence type="ECO:0000313" key="1">
    <source>
        <dbReference type="EMBL" id="VFJ91699.1"/>
    </source>
</evidence>
<dbReference type="AlphaFoldDB" id="A0A450UGP9"/>
<keyword evidence="1" id="KW-0378">Hydrolase</keyword>
<dbReference type="SUPFAM" id="SSF50630">
    <property type="entry name" value="Acid proteases"/>
    <property type="match status" value="1"/>
</dbReference>
<accession>A0A450UGP9</accession>
<dbReference type="Pfam" id="PF13975">
    <property type="entry name" value="gag-asp_proteas"/>
    <property type="match status" value="1"/>
</dbReference>
<keyword evidence="1" id="KW-0645">Protease</keyword>
<dbReference type="InterPro" id="IPR021109">
    <property type="entry name" value="Peptidase_aspartic_dom_sf"/>
</dbReference>
<organism evidence="1">
    <name type="scientific">Candidatus Kentrum sp. LFY</name>
    <dbReference type="NCBI Taxonomy" id="2126342"/>
    <lineage>
        <taxon>Bacteria</taxon>
        <taxon>Pseudomonadati</taxon>
        <taxon>Pseudomonadota</taxon>
        <taxon>Gammaproteobacteria</taxon>
        <taxon>Candidatus Kentrum</taxon>
    </lineage>
</organism>
<proteinExistence type="predicted"/>
<reference evidence="1" key="1">
    <citation type="submission" date="2019-02" db="EMBL/GenBank/DDBJ databases">
        <authorList>
            <person name="Gruber-Vodicka R. H."/>
            <person name="Seah K. B. B."/>
        </authorList>
    </citation>
    <scope>NUCLEOTIDE SEQUENCE</scope>
    <source>
        <strain evidence="1">BECK_M7</strain>
    </source>
</reference>
<sequence>MSRGFIRAYRFAFRYFARAQAPLGCVVLGNSSFLKNIIAEKTIGWNPGLLINQPPVAPENRHNEEIMMGVFTVPVKMRNLFNDYLPEAERGEDVACEAMVDTGAAELALPAGIVERMALRPLDTVRAYTADGNEHEYRVCGIVELEVQGRKCHVRAIELPRGANPLLGAVPLEEMDWRVAPQEKKLFPNPKSPDKPLLPLC</sequence>
<name>A0A450UGP9_9GAMM</name>
<protein>
    <submittedName>
        <fullName evidence="1">Clan AA aspartic protease, AF_0612 family</fullName>
    </submittedName>
</protein>